<organism evidence="1 2">
    <name type="scientific">Lentinula raphanica</name>
    <dbReference type="NCBI Taxonomy" id="153919"/>
    <lineage>
        <taxon>Eukaryota</taxon>
        <taxon>Fungi</taxon>
        <taxon>Dikarya</taxon>
        <taxon>Basidiomycota</taxon>
        <taxon>Agaricomycotina</taxon>
        <taxon>Agaricomycetes</taxon>
        <taxon>Agaricomycetidae</taxon>
        <taxon>Agaricales</taxon>
        <taxon>Marasmiineae</taxon>
        <taxon>Omphalotaceae</taxon>
        <taxon>Lentinula</taxon>
    </lineage>
</organism>
<dbReference type="InterPro" id="IPR024645">
    <property type="entry name" value="Mitochondr_Som1"/>
</dbReference>
<dbReference type="AlphaFoldDB" id="A0AA38P3K9"/>
<dbReference type="GO" id="GO:0042720">
    <property type="term" value="C:mitochondrial inner membrane peptidase complex"/>
    <property type="evidence" value="ECO:0007669"/>
    <property type="project" value="InterPro"/>
</dbReference>
<keyword evidence="2" id="KW-1185">Reference proteome</keyword>
<evidence type="ECO:0000313" key="2">
    <source>
        <dbReference type="Proteomes" id="UP001163846"/>
    </source>
</evidence>
<dbReference type="Proteomes" id="UP001163846">
    <property type="component" value="Unassembled WGS sequence"/>
</dbReference>
<evidence type="ECO:0000313" key="1">
    <source>
        <dbReference type="EMBL" id="KAJ3835644.1"/>
    </source>
</evidence>
<accession>A0AA38P3K9</accession>
<dbReference type="EMBL" id="MU806391">
    <property type="protein sequence ID" value="KAJ3835644.1"/>
    <property type="molecule type" value="Genomic_DNA"/>
</dbReference>
<dbReference type="Pfam" id="PF11093">
    <property type="entry name" value="Mitochondr_Som1"/>
    <property type="match status" value="1"/>
</dbReference>
<protein>
    <submittedName>
        <fullName evidence="1">Uncharacterized protein</fullName>
    </submittedName>
</protein>
<name>A0AA38P3K9_9AGAR</name>
<gene>
    <name evidence="1" type="ORF">F5878DRAFT_542792</name>
</gene>
<comment type="caution">
    <text evidence="1">The sequence shown here is derived from an EMBL/GenBank/DDBJ whole genome shotgun (WGS) entry which is preliminary data.</text>
</comment>
<sequence length="77" mass="8563">MDVSLSSAADLKSGDCQIMEIIQYNCELELSQTENPVIRCFPLSRMFRICSGRPGVELTRSLTVNEDGVVELPTNIK</sequence>
<proteinExistence type="predicted"/>
<reference evidence="1" key="1">
    <citation type="submission" date="2022-08" db="EMBL/GenBank/DDBJ databases">
        <authorList>
            <consortium name="DOE Joint Genome Institute"/>
            <person name="Min B."/>
            <person name="Riley R."/>
            <person name="Sierra-Patev S."/>
            <person name="Naranjo-Ortiz M."/>
            <person name="Looney B."/>
            <person name="Konkel Z."/>
            <person name="Slot J.C."/>
            <person name="Sakamoto Y."/>
            <person name="Steenwyk J.L."/>
            <person name="Rokas A."/>
            <person name="Carro J."/>
            <person name="Camarero S."/>
            <person name="Ferreira P."/>
            <person name="Molpeceres G."/>
            <person name="Ruiz-Duenas F.J."/>
            <person name="Serrano A."/>
            <person name="Henrissat B."/>
            <person name="Drula E."/>
            <person name="Hughes K.W."/>
            <person name="Mata J.L."/>
            <person name="Ishikawa N.K."/>
            <person name="Vargas-Isla R."/>
            <person name="Ushijima S."/>
            <person name="Smith C.A."/>
            <person name="Ahrendt S."/>
            <person name="Andreopoulos W."/>
            <person name="He G."/>
            <person name="Labutti K."/>
            <person name="Lipzen A."/>
            <person name="Ng V."/>
            <person name="Sandor L."/>
            <person name="Barry K."/>
            <person name="Martinez A.T."/>
            <person name="Xiao Y."/>
            <person name="Gibbons J.G."/>
            <person name="Terashima K."/>
            <person name="Hibbett D.S."/>
            <person name="Grigoriev I.V."/>
        </authorList>
    </citation>
    <scope>NUCLEOTIDE SEQUENCE</scope>
    <source>
        <strain evidence="1">TFB9207</strain>
    </source>
</reference>